<proteinExistence type="inferred from homology"/>
<dbReference type="InterPro" id="IPR011009">
    <property type="entry name" value="Kinase-like_dom_sf"/>
</dbReference>
<reference evidence="9 10" key="1">
    <citation type="submission" date="2016-11" db="EMBL/GenBank/DDBJ databases">
        <title>The macronuclear genome of Stentor coeruleus: a giant cell with tiny introns.</title>
        <authorList>
            <person name="Slabodnick M."/>
            <person name="Ruby J.G."/>
            <person name="Reiff S.B."/>
            <person name="Swart E.C."/>
            <person name="Gosai S."/>
            <person name="Prabakaran S."/>
            <person name="Witkowska E."/>
            <person name="Larue G.E."/>
            <person name="Fisher S."/>
            <person name="Freeman R.M."/>
            <person name="Gunawardena J."/>
            <person name="Chu W."/>
            <person name="Stover N.A."/>
            <person name="Gregory B.D."/>
            <person name="Nowacki M."/>
            <person name="Derisi J."/>
            <person name="Roy S.W."/>
            <person name="Marshall W.F."/>
            <person name="Sood P."/>
        </authorList>
    </citation>
    <scope>NUCLEOTIDE SEQUENCE [LARGE SCALE GENOMIC DNA]</scope>
    <source>
        <strain evidence="9">WM001</strain>
    </source>
</reference>
<dbReference type="InterPro" id="IPR050235">
    <property type="entry name" value="CK1_Ser-Thr_kinase"/>
</dbReference>
<keyword evidence="6" id="KW-0723">Serine/threonine-protein kinase</keyword>
<evidence type="ECO:0000256" key="4">
    <source>
        <dbReference type="ARBA" id="ARBA00023860"/>
    </source>
</evidence>
<dbReference type="PROSITE" id="PS00107">
    <property type="entry name" value="PROTEIN_KINASE_ATP"/>
    <property type="match status" value="1"/>
</dbReference>
<dbReference type="Gene3D" id="1.10.510.10">
    <property type="entry name" value="Transferase(Phosphotransferase) domain 1"/>
    <property type="match status" value="1"/>
</dbReference>
<feature type="region of interest" description="Disordered" evidence="7">
    <location>
        <begin position="313"/>
        <end position="338"/>
    </location>
</feature>
<dbReference type="SMART" id="SM00220">
    <property type="entry name" value="S_TKc"/>
    <property type="match status" value="1"/>
</dbReference>
<evidence type="ECO:0000256" key="3">
    <source>
        <dbReference type="ARBA" id="ARBA00022840"/>
    </source>
</evidence>
<evidence type="ECO:0000259" key="8">
    <source>
        <dbReference type="PROSITE" id="PS50011"/>
    </source>
</evidence>
<feature type="domain" description="Protein kinase" evidence="8">
    <location>
        <begin position="10"/>
        <end position="279"/>
    </location>
</feature>
<evidence type="ECO:0000256" key="1">
    <source>
        <dbReference type="ARBA" id="ARBA00012513"/>
    </source>
</evidence>
<dbReference type="FunFam" id="1.10.510.10:FF:001033">
    <property type="entry name" value="Uncharacterized protein"/>
    <property type="match status" value="1"/>
</dbReference>
<evidence type="ECO:0000256" key="6">
    <source>
        <dbReference type="RuleBase" id="RU000304"/>
    </source>
</evidence>
<dbReference type="PROSITE" id="PS00108">
    <property type="entry name" value="PROTEIN_KINASE_ST"/>
    <property type="match status" value="1"/>
</dbReference>
<evidence type="ECO:0000313" key="10">
    <source>
        <dbReference type="Proteomes" id="UP000187209"/>
    </source>
</evidence>
<sequence length="346" mass="40380">MQEIRVGGKYRVKKKIGSGSFGEIYEGQDYTTGELVAIKLEKIDTRHPQLIYESKLIKLLQGGPGLPAVYWFGTEGSYNVMVIDLLGPSLEDMFNFCNRRFGIKTVLMLADQMICRIEYIHSKNFIHRDIKPDNFLMGLGKRSSLVYIIDFGLAKKYRDQKTGKHIPYRDGKSLTGTARYASINTHAGVEQCRRDDLEAIGYVLMYFLRGALPWQGINTRNREEKYKRIMDKKISTTLEELCQGFPVEFMTYLNYCKALKFEDRPDYAYLRRLLKDLFVREGYEYDYAFDWNLLNYSANVNRTHPIEEEKINQTKQNVQNPRQIERKSSNPIKPVEKKTKKSCILF</sequence>
<dbReference type="PANTHER" id="PTHR11909">
    <property type="entry name" value="CASEIN KINASE-RELATED"/>
    <property type="match status" value="1"/>
</dbReference>
<feature type="compositionally biased region" description="Polar residues" evidence="7">
    <location>
        <begin position="313"/>
        <end position="322"/>
    </location>
</feature>
<dbReference type="GO" id="GO:0004674">
    <property type="term" value="F:protein serine/threonine kinase activity"/>
    <property type="evidence" value="ECO:0007669"/>
    <property type="project" value="UniProtKB-KW"/>
</dbReference>
<evidence type="ECO:0000313" key="9">
    <source>
        <dbReference type="EMBL" id="OMJ66888.1"/>
    </source>
</evidence>
<dbReference type="AlphaFoldDB" id="A0A1R2AQS1"/>
<feature type="binding site" evidence="5">
    <location>
        <position position="39"/>
    </location>
    <ligand>
        <name>ATP</name>
        <dbReference type="ChEBI" id="CHEBI:30616"/>
    </ligand>
</feature>
<dbReference type="InterPro" id="IPR000719">
    <property type="entry name" value="Prot_kinase_dom"/>
</dbReference>
<dbReference type="GO" id="GO:0005524">
    <property type="term" value="F:ATP binding"/>
    <property type="evidence" value="ECO:0007669"/>
    <property type="project" value="UniProtKB-UniRule"/>
</dbReference>
<keyword evidence="6" id="KW-0418">Kinase</keyword>
<evidence type="ECO:0000256" key="2">
    <source>
        <dbReference type="ARBA" id="ARBA00022741"/>
    </source>
</evidence>
<keyword evidence="6" id="KW-0808">Transferase</keyword>
<gene>
    <name evidence="9" type="ORF">SteCoe_36117</name>
</gene>
<accession>A0A1R2AQS1</accession>
<protein>
    <recommendedName>
        <fullName evidence="4">Casein kinase I</fullName>
        <ecNumber evidence="1">2.7.11.1</ecNumber>
    </recommendedName>
</protein>
<dbReference type="InterPro" id="IPR008271">
    <property type="entry name" value="Ser/Thr_kinase_AS"/>
</dbReference>
<organism evidence="9 10">
    <name type="scientific">Stentor coeruleus</name>
    <dbReference type="NCBI Taxonomy" id="5963"/>
    <lineage>
        <taxon>Eukaryota</taxon>
        <taxon>Sar</taxon>
        <taxon>Alveolata</taxon>
        <taxon>Ciliophora</taxon>
        <taxon>Postciliodesmatophora</taxon>
        <taxon>Heterotrichea</taxon>
        <taxon>Heterotrichida</taxon>
        <taxon>Stentoridae</taxon>
        <taxon>Stentor</taxon>
    </lineage>
</organism>
<comment type="caution">
    <text evidence="9">The sequence shown here is derived from an EMBL/GenBank/DDBJ whole genome shotgun (WGS) entry which is preliminary data.</text>
</comment>
<keyword evidence="10" id="KW-1185">Reference proteome</keyword>
<name>A0A1R2AQS1_9CILI</name>
<dbReference type="SUPFAM" id="SSF56112">
    <property type="entry name" value="Protein kinase-like (PK-like)"/>
    <property type="match status" value="1"/>
</dbReference>
<dbReference type="Proteomes" id="UP000187209">
    <property type="component" value="Unassembled WGS sequence"/>
</dbReference>
<comment type="similarity">
    <text evidence="6">Belongs to the protein kinase superfamily.</text>
</comment>
<dbReference type="InterPro" id="IPR017441">
    <property type="entry name" value="Protein_kinase_ATP_BS"/>
</dbReference>
<evidence type="ECO:0000256" key="7">
    <source>
        <dbReference type="SAM" id="MobiDB-lite"/>
    </source>
</evidence>
<keyword evidence="3 5" id="KW-0067">ATP-binding</keyword>
<dbReference type="PROSITE" id="PS50011">
    <property type="entry name" value="PROTEIN_KINASE_DOM"/>
    <property type="match status" value="1"/>
</dbReference>
<dbReference type="Pfam" id="PF00069">
    <property type="entry name" value="Pkinase"/>
    <property type="match status" value="1"/>
</dbReference>
<keyword evidence="2 5" id="KW-0547">Nucleotide-binding</keyword>
<dbReference type="EC" id="2.7.11.1" evidence="1"/>
<dbReference type="OrthoDB" id="406563at2759"/>
<evidence type="ECO:0000256" key="5">
    <source>
        <dbReference type="PROSITE-ProRule" id="PRU10141"/>
    </source>
</evidence>
<dbReference type="EMBL" id="MPUH01001610">
    <property type="protein sequence ID" value="OMJ66888.1"/>
    <property type="molecule type" value="Genomic_DNA"/>
</dbReference>